<gene>
    <name evidence="7 9" type="primary">lepA</name>
    <name evidence="9" type="ORF">RGC78_04210</name>
</gene>
<dbReference type="InterPro" id="IPR031157">
    <property type="entry name" value="G_TR_CS"/>
</dbReference>
<keyword evidence="9" id="KW-0251">Elongation factor</keyword>
<feature type="domain" description="Tr-type G" evidence="8">
    <location>
        <begin position="6"/>
        <end position="188"/>
    </location>
</feature>
<dbReference type="Pfam" id="PF00679">
    <property type="entry name" value="EFG_C"/>
    <property type="match status" value="1"/>
</dbReference>
<comment type="function">
    <text evidence="7">Required for accurate and efficient protein synthesis under certain stress conditions. May act as a fidelity factor of the translation reaction, by catalyzing a one-codon backward translocation of tRNAs on improperly translocated ribosomes. Back-translocation proceeds from a post-translocation (POST) complex to a pre-translocation (PRE) complex, thus giving elongation factor G a second chance to translocate the tRNAs correctly. Binds to ribosomes in a GTP-dependent manner.</text>
</comment>
<keyword evidence="3 7" id="KW-0378">Hydrolase</keyword>
<keyword evidence="5 7" id="KW-0342">GTP-binding</keyword>
<keyword evidence="10" id="KW-1185">Reference proteome</keyword>
<dbReference type="InterPro" id="IPR005225">
    <property type="entry name" value="Small_GTP-bd"/>
</dbReference>
<reference evidence="9 10" key="1">
    <citation type="submission" date="2023-09" db="EMBL/GenBank/DDBJ databases">
        <authorList>
            <person name="Zhai L."/>
        </authorList>
    </citation>
    <scope>NUCLEOTIDE SEQUENCE [LARGE SCALE GENOMIC DNA]</scope>
    <source>
        <strain evidence="9 10">5 N-1</strain>
    </source>
</reference>
<dbReference type="PRINTS" id="PR00315">
    <property type="entry name" value="ELONGATNFCT"/>
</dbReference>
<comment type="catalytic activity">
    <reaction evidence="7">
        <text>GTP + H2O = GDP + phosphate + H(+)</text>
        <dbReference type="Rhea" id="RHEA:19669"/>
        <dbReference type="ChEBI" id="CHEBI:15377"/>
        <dbReference type="ChEBI" id="CHEBI:15378"/>
        <dbReference type="ChEBI" id="CHEBI:37565"/>
        <dbReference type="ChEBI" id="CHEBI:43474"/>
        <dbReference type="ChEBI" id="CHEBI:58189"/>
        <dbReference type="EC" id="3.6.5.n1"/>
    </reaction>
</comment>
<dbReference type="SMART" id="SM00838">
    <property type="entry name" value="EFG_C"/>
    <property type="match status" value="1"/>
</dbReference>
<evidence type="ECO:0000313" key="9">
    <source>
        <dbReference type="EMBL" id="MDR5586662.1"/>
    </source>
</evidence>
<dbReference type="GO" id="GO:0003746">
    <property type="term" value="F:translation elongation factor activity"/>
    <property type="evidence" value="ECO:0007669"/>
    <property type="project" value="UniProtKB-KW"/>
</dbReference>
<dbReference type="PROSITE" id="PS00301">
    <property type="entry name" value="G_TR_1"/>
    <property type="match status" value="1"/>
</dbReference>
<keyword evidence="7" id="KW-1003">Cell membrane</keyword>
<comment type="similarity">
    <text evidence="1 7">Belongs to the TRAFAC class translation factor GTPase superfamily. Classic translation factor GTPase family. LepA subfamily.</text>
</comment>
<dbReference type="Gene3D" id="3.30.70.240">
    <property type="match status" value="1"/>
</dbReference>
<evidence type="ECO:0000256" key="7">
    <source>
        <dbReference type="HAMAP-Rule" id="MF_00071"/>
    </source>
</evidence>
<dbReference type="InterPro" id="IPR035654">
    <property type="entry name" value="LepA_IV"/>
</dbReference>
<dbReference type="Pfam" id="PF03144">
    <property type="entry name" value="GTP_EFTU_D2"/>
    <property type="match status" value="1"/>
</dbReference>
<dbReference type="InterPro" id="IPR027417">
    <property type="entry name" value="P-loop_NTPase"/>
</dbReference>
<keyword evidence="4 7" id="KW-0648">Protein biosynthesis</keyword>
<proteinExistence type="inferred from homology"/>
<feature type="binding site" evidence="7">
    <location>
        <begin position="18"/>
        <end position="23"/>
    </location>
    <ligand>
        <name>GTP</name>
        <dbReference type="ChEBI" id="CHEBI:37565"/>
    </ligand>
</feature>
<dbReference type="EMBL" id="JAVJAN010000008">
    <property type="protein sequence ID" value="MDR5586662.1"/>
    <property type="molecule type" value="Genomic_DNA"/>
</dbReference>
<dbReference type="RefSeq" id="WP_252212605.1">
    <property type="nucleotide sequence ID" value="NZ_JAVJAN010000008.1"/>
</dbReference>
<evidence type="ECO:0000256" key="3">
    <source>
        <dbReference type="ARBA" id="ARBA00022801"/>
    </source>
</evidence>
<dbReference type="Pfam" id="PF06421">
    <property type="entry name" value="LepA_C"/>
    <property type="match status" value="1"/>
</dbReference>
<dbReference type="CDD" id="cd03709">
    <property type="entry name" value="lepA_C"/>
    <property type="match status" value="1"/>
</dbReference>
<evidence type="ECO:0000259" key="8">
    <source>
        <dbReference type="PROSITE" id="PS51722"/>
    </source>
</evidence>
<accession>A0ABU1EE45</accession>
<dbReference type="InterPro" id="IPR009000">
    <property type="entry name" value="Transl_B-barrel_sf"/>
</dbReference>
<keyword evidence="2 7" id="KW-0547">Nucleotide-binding</keyword>
<protein>
    <recommendedName>
        <fullName evidence="7">Elongation factor 4</fullName>
        <shortName evidence="7">EF-4</shortName>
        <ecNumber evidence="7">3.6.5.n1</ecNumber>
    </recommendedName>
    <alternativeName>
        <fullName evidence="7">Ribosomal back-translocase LepA</fullName>
    </alternativeName>
</protein>
<dbReference type="CDD" id="cd16260">
    <property type="entry name" value="EF4_III"/>
    <property type="match status" value="1"/>
</dbReference>
<dbReference type="NCBIfam" id="TIGR00231">
    <property type="entry name" value="small_GTP"/>
    <property type="match status" value="1"/>
</dbReference>
<dbReference type="Pfam" id="PF00009">
    <property type="entry name" value="GTP_EFTU"/>
    <property type="match status" value="1"/>
</dbReference>
<comment type="caution">
    <text evidence="9">The sequence shown here is derived from an EMBL/GenBank/DDBJ whole genome shotgun (WGS) entry which is preliminary data.</text>
</comment>
<evidence type="ECO:0000256" key="2">
    <source>
        <dbReference type="ARBA" id="ARBA00022741"/>
    </source>
</evidence>
<dbReference type="InterPro" id="IPR000795">
    <property type="entry name" value="T_Tr_GTP-bd_dom"/>
</dbReference>
<evidence type="ECO:0000256" key="1">
    <source>
        <dbReference type="ARBA" id="ARBA00005454"/>
    </source>
</evidence>
<dbReference type="SUPFAM" id="SSF50447">
    <property type="entry name" value="Translation proteins"/>
    <property type="match status" value="1"/>
</dbReference>
<dbReference type="Gene3D" id="3.30.70.870">
    <property type="entry name" value="Elongation Factor G (Translational Gtpase), domain 3"/>
    <property type="match status" value="1"/>
</dbReference>
<dbReference type="InterPro" id="IPR000640">
    <property type="entry name" value="EFG_V-like"/>
</dbReference>
<keyword evidence="6 7" id="KW-0472">Membrane</keyword>
<dbReference type="Gene3D" id="3.40.50.300">
    <property type="entry name" value="P-loop containing nucleotide triphosphate hydrolases"/>
    <property type="match status" value="1"/>
</dbReference>
<dbReference type="PANTHER" id="PTHR43512:SF4">
    <property type="entry name" value="TRANSLATION FACTOR GUF1 HOMOLOG, CHLOROPLASTIC"/>
    <property type="match status" value="1"/>
</dbReference>
<evidence type="ECO:0000256" key="4">
    <source>
        <dbReference type="ARBA" id="ARBA00022917"/>
    </source>
</evidence>
<evidence type="ECO:0000256" key="6">
    <source>
        <dbReference type="ARBA" id="ARBA00023136"/>
    </source>
</evidence>
<dbReference type="CDD" id="cd03699">
    <property type="entry name" value="EF4_II"/>
    <property type="match status" value="1"/>
</dbReference>
<dbReference type="Proteomes" id="UP001256646">
    <property type="component" value="Unassembled WGS sequence"/>
</dbReference>
<sequence>MSERQKYIRNFSIVAHIDHGKSTLADRLLETTGTLTKREMEEQILDNMEIERERGITIKSQAARLVYRRENGEEYIFNLIDTPGHVDFTYEVSRSLAACEGALLVVDATQGIQAQTLANCYLALDNDLEISPVINKIDLPSARPEEVKQEIEDVIGIDAGSAPMISAKTGLNIEQVLESIVETLPPPDGDEEAPLKALIFDSYYDSYKGVVSIVRVLDGKVKPGDKIKLMATNKVYDVTEVGVFIPSALAVPELSAGDVGYITASIKNVRDARVGDTITEASRPTGKALPGYKPAIPMVYSGIYPVDGAKYDELKEALEKLQINDAALNFEPETSIALGFGFRCGFLGLLHMEIIQERVEREFNLDIITTAPSVIYKVTKTNGEVLDITNPTNLPPMTEIDFMEEPVVKASIITPTDYVGAVMELCQERRGIYIDMQYIEETRAVITYDMPLNEIVYDFFDTLKSRTRGYASLDYEFKGYKTTKLVKLDILLNGDVVDALSMIVPDERAYSKGRGIAEKLKEIIPRQMFEVPIQAAIGSKIIARETVKAMRKDVLAKCYGGDISRKKKLLEKQKEGKKRMRQVGSVEVPQEAFMAVLKVD</sequence>
<feature type="binding site" evidence="7">
    <location>
        <begin position="135"/>
        <end position="138"/>
    </location>
    <ligand>
        <name>GTP</name>
        <dbReference type="ChEBI" id="CHEBI:37565"/>
    </ligand>
</feature>
<dbReference type="InterPro" id="IPR038363">
    <property type="entry name" value="LepA_C_sf"/>
</dbReference>
<evidence type="ECO:0000313" key="10">
    <source>
        <dbReference type="Proteomes" id="UP001256646"/>
    </source>
</evidence>
<dbReference type="Gene3D" id="3.30.70.2570">
    <property type="entry name" value="Elongation factor 4, C-terminal domain"/>
    <property type="match status" value="1"/>
</dbReference>
<dbReference type="GO" id="GO:0016787">
    <property type="term" value="F:hydrolase activity"/>
    <property type="evidence" value="ECO:0007669"/>
    <property type="project" value="UniProtKB-KW"/>
</dbReference>
<dbReference type="InterPro" id="IPR013842">
    <property type="entry name" value="LepA_CTD"/>
</dbReference>
<dbReference type="HAMAP" id="MF_00071">
    <property type="entry name" value="LepA"/>
    <property type="match status" value="1"/>
</dbReference>
<dbReference type="InterPro" id="IPR004161">
    <property type="entry name" value="EFTu-like_2"/>
</dbReference>
<dbReference type="InterPro" id="IPR035647">
    <property type="entry name" value="EFG_III/V"/>
</dbReference>
<dbReference type="Gene3D" id="2.40.30.10">
    <property type="entry name" value="Translation factors"/>
    <property type="match status" value="1"/>
</dbReference>
<organism evidence="9 10">
    <name type="scientific">Clostridium aquiflavi</name>
    <dbReference type="NCBI Taxonomy" id="3073603"/>
    <lineage>
        <taxon>Bacteria</taxon>
        <taxon>Bacillati</taxon>
        <taxon>Bacillota</taxon>
        <taxon>Clostridia</taxon>
        <taxon>Eubacteriales</taxon>
        <taxon>Clostridiaceae</taxon>
        <taxon>Clostridium</taxon>
    </lineage>
</organism>
<comment type="subcellular location">
    <subcellularLocation>
        <location evidence="7">Cell membrane</location>
        <topology evidence="7">Peripheral membrane protein</topology>
        <orientation evidence="7">Cytoplasmic side</orientation>
    </subcellularLocation>
</comment>
<name>A0ABU1EE45_9CLOT</name>
<dbReference type="PANTHER" id="PTHR43512">
    <property type="entry name" value="TRANSLATION FACTOR GUF1-RELATED"/>
    <property type="match status" value="1"/>
</dbReference>
<dbReference type="InterPro" id="IPR006297">
    <property type="entry name" value="EF-4"/>
</dbReference>
<evidence type="ECO:0000256" key="5">
    <source>
        <dbReference type="ARBA" id="ARBA00023134"/>
    </source>
</evidence>
<dbReference type="SUPFAM" id="SSF54980">
    <property type="entry name" value="EF-G C-terminal domain-like"/>
    <property type="match status" value="2"/>
</dbReference>
<dbReference type="SUPFAM" id="SSF52540">
    <property type="entry name" value="P-loop containing nucleoside triphosphate hydrolases"/>
    <property type="match status" value="1"/>
</dbReference>
<dbReference type="NCBIfam" id="TIGR01393">
    <property type="entry name" value="lepA"/>
    <property type="match status" value="1"/>
</dbReference>
<dbReference type="CDD" id="cd01890">
    <property type="entry name" value="LepA"/>
    <property type="match status" value="1"/>
</dbReference>
<dbReference type="PROSITE" id="PS51722">
    <property type="entry name" value="G_TR_2"/>
    <property type="match status" value="1"/>
</dbReference>
<dbReference type="EC" id="3.6.5.n1" evidence="7"/>